<protein>
    <submittedName>
        <fullName evidence="1">Uncharacterized protein</fullName>
    </submittedName>
</protein>
<keyword evidence="2" id="KW-1185">Reference proteome</keyword>
<dbReference type="AlphaFoldDB" id="A0A9P8ASI5"/>
<organism evidence="1 2">
    <name type="scientific">Guyanagaster necrorhizus</name>
    <dbReference type="NCBI Taxonomy" id="856835"/>
    <lineage>
        <taxon>Eukaryota</taxon>
        <taxon>Fungi</taxon>
        <taxon>Dikarya</taxon>
        <taxon>Basidiomycota</taxon>
        <taxon>Agaricomycotina</taxon>
        <taxon>Agaricomycetes</taxon>
        <taxon>Agaricomycetidae</taxon>
        <taxon>Agaricales</taxon>
        <taxon>Marasmiineae</taxon>
        <taxon>Physalacriaceae</taxon>
        <taxon>Guyanagaster</taxon>
    </lineage>
</organism>
<evidence type="ECO:0000313" key="1">
    <source>
        <dbReference type="EMBL" id="KAG7444907.1"/>
    </source>
</evidence>
<dbReference type="EMBL" id="MU250538">
    <property type="protein sequence ID" value="KAG7444907.1"/>
    <property type="molecule type" value="Genomic_DNA"/>
</dbReference>
<dbReference type="GeneID" id="66108828"/>
<dbReference type="Proteomes" id="UP000812287">
    <property type="component" value="Unassembled WGS sequence"/>
</dbReference>
<evidence type="ECO:0000313" key="2">
    <source>
        <dbReference type="Proteomes" id="UP000812287"/>
    </source>
</evidence>
<proteinExistence type="predicted"/>
<reference evidence="1" key="1">
    <citation type="submission" date="2020-11" db="EMBL/GenBank/DDBJ databases">
        <title>Adaptations for nitrogen fixation in a non-lichenized fungal sporocarp promotes dispersal by wood-feeding termites.</title>
        <authorList>
            <consortium name="DOE Joint Genome Institute"/>
            <person name="Koch R.A."/>
            <person name="Yoon G."/>
            <person name="Arayal U."/>
            <person name="Lail K."/>
            <person name="Amirebrahimi M."/>
            <person name="Labutti K."/>
            <person name="Lipzen A."/>
            <person name="Riley R."/>
            <person name="Barry K."/>
            <person name="Henrissat B."/>
            <person name="Grigoriev I.V."/>
            <person name="Herr J.R."/>
            <person name="Aime M.C."/>
        </authorList>
    </citation>
    <scope>NUCLEOTIDE SEQUENCE</scope>
    <source>
        <strain evidence="1">MCA 3950</strain>
    </source>
</reference>
<sequence>MAKWPDGGCSKLFADTTDSDAPWFKIQQSAFDLATSTWASDILAKNNASYDVTMLKMNRLFSCAIVNK</sequence>
<gene>
    <name evidence="1" type="ORF">BT62DRAFT_933311</name>
</gene>
<name>A0A9P8ASI5_9AGAR</name>
<comment type="caution">
    <text evidence="1">The sequence shown here is derived from an EMBL/GenBank/DDBJ whole genome shotgun (WGS) entry which is preliminary data.</text>
</comment>
<dbReference type="RefSeq" id="XP_043038407.1">
    <property type="nucleotide sequence ID" value="XM_043186531.1"/>
</dbReference>
<dbReference type="OrthoDB" id="4849160at2759"/>
<accession>A0A9P8ASI5</accession>
<dbReference type="Gene3D" id="2.70.50.70">
    <property type="match status" value="1"/>
</dbReference>